<feature type="transmembrane region" description="Helical" evidence="1">
    <location>
        <begin position="47"/>
        <end position="68"/>
    </location>
</feature>
<feature type="transmembrane region" description="Helical" evidence="1">
    <location>
        <begin position="186"/>
        <end position="206"/>
    </location>
</feature>
<dbReference type="PANTHER" id="PTHR30060">
    <property type="entry name" value="INNER MEMBRANE PROTEIN"/>
    <property type="match status" value="1"/>
</dbReference>
<evidence type="ECO:0000313" key="2">
    <source>
        <dbReference type="EMBL" id="TGK10308.1"/>
    </source>
</evidence>
<dbReference type="PANTHER" id="PTHR30060:SF0">
    <property type="entry name" value="COILED-COIL PROTEIN (DUF2040)-RELATED"/>
    <property type="match status" value="1"/>
</dbReference>
<dbReference type="EMBL" id="RQET01000007">
    <property type="protein sequence ID" value="TGK10308.1"/>
    <property type="molecule type" value="Genomic_DNA"/>
</dbReference>
<evidence type="ECO:0000256" key="1">
    <source>
        <dbReference type="SAM" id="Phobius"/>
    </source>
</evidence>
<dbReference type="RefSeq" id="WP_135768193.1">
    <property type="nucleotide sequence ID" value="NZ_RQET01000007.1"/>
</dbReference>
<name>A0A4R9GEM6_9LEPT</name>
<protein>
    <submittedName>
        <fullName evidence="2">TerC family protein</fullName>
    </submittedName>
</protein>
<dbReference type="Proteomes" id="UP000298458">
    <property type="component" value="Unassembled WGS sequence"/>
</dbReference>
<keyword evidence="3" id="KW-1185">Reference proteome</keyword>
<feature type="transmembrane region" description="Helical" evidence="1">
    <location>
        <begin position="127"/>
        <end position="147"/>
    </location>
</feature>
<dbReference type="Pfam" id="PF03741">
    <property type="entry name" value="TerC"/>
    <property type="match status" value="1"/>
</dbReference>
<keyword evidence="1" id="KW-0812">Transmembrane</keyword>
<comment type="caution">
    <text evidence="2">The sequence shown here is derived from an EMBL/GenBank/DDBJ whole genome shotgun (WGS) entry which is preliminary data.</text>
</comment>
<feature type="transmembrane region" description="Helical" evidence="1">
    <location>
        <begin position="153"/>
        <end position="174"/>
    </location>
</feature>
<evidence type="ECO:0000313" key="3">
    <source>
        <dbReference type="Proteomes" id="UP000298458"/>
    </source>
</evidence>
<proteinExistence type="predicted"/>
<keyword evidence="1" id="KW-0472">Membrane</keyword>
<dbReference type="AlphaFoldDB" id="A0A4R9GEM6"/>
<organism evidence="2 3">
    <name type="scientific">Leptospira fletcheri</name>
    <dbReference type="NCBI Taxonomy" id="2484981"/>
    <lineage>
        <taxon>Bacteria</taxon>
        <taxon>Pseudomonadati</taxon>
        <taxon>Spirochaetota</taxon>
        <taxon>Spirochaetia</taxon>
        <taxon>Leptospirales</taxon>
        <taxon>Leptospiraceae</taxon>
        <taxon>Leptospira</taxon>
    </lineage>
</organism>
<keyword evidence="1" id="KW-1133">Transmembrane helix</keyword>
<dbReference type="InterPro" id="IPR005496">
    <property type="entry name" value="Integral_membrane_TerC"/>
</dbReference>
<feature type="transmembrane region" description="Helical" evidence="1">
    <location>
        <begin position="212"/>
        <end position="230"/>
    </location>
</feature>
<reference evidence="2" key="1">
    <citation type="journal article" date="2019" name="PLoS Negl. Trop. Dis.">
        <title>Revisiting the worldwide diversity of Leptospira species in the environment.</title>
        <authorList>
            <person name="Vincent A.T."/>
            <person name="Schiettekatte O."/>
            <person name="Bourhy P."/>
            <person name="Veyrier F.J."/>
            <person name="Picardeau M."/>
        </authorList>
    </citation>
    <scope>NUCLEOTIDE SEQUENCE [LARGE SCALE GENOMIC DNA]</scope>
    <source>
        <strain evidence="2">SSW15</strain>
    </source>
</reference>
<sequence>MEAQLLDSAVALFSLTAMEVVLGIDNIVFLSIVVGKLPKEDQRLGRSVGLLAALGFRIALLFAASWLASLTEELFSVFLFKVTGRDLIMLSGGLFLIAKSTSEIHHKIESEEKGSLSEDKKSSFGRVVSQVIVLDIIFSIDSIVTAVGLSGDFYVMASAVVLSMLIMLAFSGPVGDFINAHPSMKVLALSFLILVGVMLFADGLHFHIPKGYIYFAMAFSLLVEFINMRARKAGPSPSERNP</sequence>
<dbReference type="GO" id="GO:0005886">
    <property type="term" value="C:plasma membrane"/>
    <property type="evidence" value="ECO:0007669"/>
    <property type="project" value="TreeGrafter"/>
</dbReference>
<accession>A0A4R9GEM6</accession>
<feature type="transmembrane region" description="Helical" evidence="1">
    <location>
        <begin position="74"/>
        <end position="98"/>
    </location>
</feature>
<gene>
    <name evidence="2" type="ORF">EHO60_10780</name>
</gene>
<dbReference type="OrthoDB" id="9806211at2"/>
<feature type="transmembrane region" description="Helical" evidence="1">
    <location>
        <begin position="12"/>
        <end position="35"/>
    </location>
</feature>